<evidence type="ECO:0000256" key="2">
    <source>
        <dbReference type="ARBA" id="ARBA00023130"/>
    </source>
</evidence>
<feature type="non-terminal residue" evidence="5">
    <location>
        <position position="1"/>
    </location>
</feature>
<dbReference type="EMBL" id="VWZD01008112">
    <property type="protein sequence ID" value="NXG07057.1"/>
    <property type="molecule type" value="Genomic_DNA"/>
</dbReference>
<evidence type="ECO:0000256" key="1">
    <source>
        <dbReference type="ARBA" id="ARBA00022859"/>
    </source>
</evidence>
<dbReference type="GO" id="GO:0005576">
    <property type="term" value="C:extracellular region"/>
    <property type="evidence" value="ECO:0007669"/>
    <property type="project" value="UniProtKB-ARBA"/>
</dbReference>
<evidence type="ECO:0000256" key="3">
    <source>
        <dbReference type="ARBA" id="ARBA00043265"/>
    </source>
</evidence>
<dbReference type="Pfam" id="PF07686">
    <property type="entry name" value="V-set"/>
    <property type="match status" value="1"/>
</dbReference>
<proteinExistence type="predicted"/>
<organism evidence="5 6">
    <name type="scientific">Sakesphorus luctuosus</name>
    <dbReference type="NCBI Taxonomy" id="419690"/>
    <lineage>
        <taxon>Eukaryota</taxon>
        <taxon>Metazoa</taxon>
        <taxon>Chordata</taxon>
        <taxon>Craniata</taxon>
        <taxon>Vertebrata</taxon>
        <taxon>Euteleostomi</taxon>
        <taxon>Archelosauria</taxon>
        <taxon>Archosauria</taxon>
        <taxon>Dinosauria</taxon>
        <taxon>Saurischia</taxon>
        <taxon>Theropoda</taxon>
        <taxon>Coelurosauria</taxon>
        <taxon>Aves</taxon>
        <taxon>Neognathae</taxon>
        <taxon>Neoaves</taxon>
        <taxon>Telluraves</taxon>
        <taxon>Australaves</taxon>
        <taxon>Passeriformes</taxon>
        <taxon>Thamnophilidae</taxon>
        <taxon>Sakesphorus</taxon>
    </lineage>
</organism>
<dbReference type="InterPro" id="IPR007110">
    <property type="entry name" value="Ig-like_dom"/>
</dbReference>
<evidence type="ECO:0000313" key="6">
    <source>
        <dbReference type="Proteomes" id="UP000558958"/>
    </source>
</evidence>
<name>A0A7K8YWF4_9PASS</name>
<keyword evidence="1" id="KW-0391">Immunity</keyword>
<feature type="non-terminal residue" evidence="5">
    <location>
        <position position="97"/>
    </location>
</feature>
<dbReference type="GO" id="GO:0019814">
    <property type="term" value="C:immunoglobulin complex"/>
    <property type="evidence" value="ECO:0007669"/>
    <property type="project" value="UniProtKB-KW"/>
</dbReference>
<feature type="domain" description="Ig-like" evidence="4">
    <location>
        <begin position="1"/>
        <end position="97"/>
    </location>
</feature>
<keyword evidence="6" id="KW-1185">Reference proteome</keyword>
<keyword evidence="3" id="KW-1280">Immunoglobulin</keyword>
<dbReference type="InterPro" id="IPR013106">
    <property type="entry name" value="Ig_V-set"/>
</dbReference>
<dbReference type="PROSITE" id="PS50835">
    <property type="entry name" value="IG_LIKE"/>
    <property type="match status" value="1"/>
</dbReference>
<accession>A0A7K8YWF4</accession>
<gene>
    <name evidence="5" type="primary">Hvm56</name>
    <name evidence="5" type="ORF">SAKLUC_R08788</name>
</gene>
<dbReference type="Proteomes" id="UP000558958">
    <property type="component" value="Unassembled WGS sequence"/>
</dbReference>
<reference evidence="5 6" key="1">
    <citation type="submission" date="2019-09" db="EMBL/GenBank/DDBJ databases">
        <title>Bird 10,000 Genomes (B10K) Project - Family phase.</title>
        <authorList>
            <person name="Zhang G."/>
        </authorList>
    </citation>
    <scope>NUCLEOTIDE SEQUENCE [LARGE SCALE GENOMIC DNA]</scope>
    <source>
        <strain evidence="5">B10K-DU-001-06</strain>
        <tissue evidence="5">Muscle</tissue>
    </source>
</reference>
<dbReference type="SMART" id="SM00406">
    <property type="entry name" value="IGv"/>
    <property type="match status" value="1"/>
</dbReference>
<keyword evidence="2" id="KW-1064">Adaptive immunity</keyword>
<evidence type="ECO:0000313" key="5">
    <source>
        <dbReference type="EMBL" id="NXG07057.1"/>
    </source>
</evidence>
<evidence type="ECO:0000259" key="4">
    <source>
        <dbReference type="PROSITE" id="PS50835"/>
    </source>
</evidence>
<sequence>LGESRGDLKAPGRSLSLLCRTISFDFGSTTMFWICQSPGKRLEWVGSIRKEGWTYYLPAVKGRFTITRDNGQSSVTLQMNNLKNEDSNTYFCARAAG</sequence>
<dbReference type="SUPFAM" id="SSF48726">
    <property type="entry name" value="Immunoglobulin"/>
    <property type="match status" value="1"/>
</dbReference>
<dbReference type="InterPro" id="IPR013783">
    <property type="entry name" value="Ig-like_fold"/>
</dbReference>
<dbReference type="InterPro" id="IPR036179">
    <property type="entry name" value="Ig-like_dom_sf"/>
</dbReference>
<dbReference type="AlphaFoldDB" id="A0A7K8YWF4"/>
<comment type="caution">
    <text evidence="5">The sequence shown here is derived from an EMBL/GenBank/DDBJ whole genome shotgun (WGS) entry which is preliminary data.</text>
</comment>
<dbReference type="GO" id="GO:0002250">
    <property type="term" value="P:adaptive immune response"/>
    <property type="evidence" value="ECO:0007669"/>
    <property type="project" value="UniProtKB-KW"/>
</dbReference>
<dbReference type="Gene3D" id="2.60.40.10">
    <property type="entry name" value="Immunoglobulins"/>
    <property type="match status" value="1"/>
</dbReference>
<dbReference type="InterPro" id="IPR050199">
    <property type="entry name" value="IgHV"/>
</dbReference>
<protein>
    <submittedName>
        <fullName evidence="5">HVM56 protein</fullName>
    </submittedName>
</protein>
<dbReference type="PANTHER" id="PTHR23266">
    <property type="entry name" value="IMMUNOGLOBULIN HEAVY CHAIN"/>
    <property type="match status" value="1"/>
</dbReference>